<organism evidence="2 3">
    <name type="scientific">Paenibacillus roseus</name>
    <dbReference type="NCBI Taxonomy" id="2798579"/>
    <lineage>
        <taxon>Bacteria</taxon>
        <taxon>Bacillati</taxon>
        <taxon>Bacillota</taxon>
        <taxon>Bacilli</taxon>
        <taxon>Bacillales</taxon>
        <taxon>Paenibacillaceae</taxon>
        <taxon>Paenibacillus</taxon>
    </lineage>
</organism>
<gene>
    <name evidence="2" type="ORF">JFN88_00990</name>
</gene>
<comment type="similarity">
    <text evidence="1">Belongs to the ROK (NagC/XylR) family.</text>
</comment>
<dbReference type="InterPro" id="IPR043129">
    <property type="entry name" value="ATPase_NBD"/>
</dbReference>
<comment type="caution">
    <text evidence="2">The sequence shown here is derived from an EMBL/GenBank/DDBJ whole genome shotgun (WGS) entry which is preliminary data.</text>
</comment>
<evidence type="ECO:0000313" key="3">
    <source>
        <dbReference type="Proteomes" id="UP000640274"/>
    </source>
</evidence>
<name>A0A934IV48_9BACL</name>
<dbReference type="PANTHER" id="PTHR18964:SF149">
    <property type="entry name" value="BIFUNCTIONAL UDP-N-ACETYLGLUCOSAMINE 2-EPIMERASE_N-ACETYLMANNOSAMINE KINASE"/>
    <property type="match status" value="1"/>
</dbReference>
<accession>A0A934IV48</accession>
<evidence type="ECO:0000313" key="2">
    <source>
        <dbReference type="EMBL" id="MBJ6359897.1"/>
    </source>
</evidence>
<dbReference type="AlphaFoldDB" id="A0A934IV48"/>
<dbReference type="SUPFAM" id="SSF53067">
    <property type="entry name" value="Actin-like ATPase domain"/>
    <property type="match status" value="1"/>
</dbReference>
<dbReference type="Proteomes" id="UP000640274">
    <property type="component" value="Unassembled WGS sequence"/>
</dbReference>
<dbReference type="Pfam" id="PF00480">
    <property type="entry name" value="ROK"/>
    <property type="match status" value="1"/>
</dbReference>
<dbReference type="EMBL" id="JAELUP010000003">
    <property type="protein sequence ID" value="MBJ6359897.1"/>
    <property type="molecule type" value="Genomic_DNA"/>
</dbReference>
<dbReference type="RefSeq" id="WP_199017426.1">
    <property type="nucleotide sequence ID" value="NZ_JAELUP010000003.1"/>
</dbReference>
<keyword evidence="3" id="KW-1185">Reference proteome</keyword>
<dbReference type="InterPro" id="IPR000600">
    <property type="entry name" value="ROK"/>
</dbReference>
<evidence type="ECO:0000256" key="1">
    <source>
        <dbReference type="ARBA" id="ARBA00006479"/>
    </source>
</evidence>
<dbReference type="Gene3D" id="3.30.420.40">
    <property type="match status" value="2"/>
</dbReference>
<dbReference type="PANTHER" id="PTHR18964">
    <property type="entry name" value="ROK (REPRESSOR, ORF, KINASE) FAMILY"/>
    <property type="match status" value="1"/>
</dbReference>
<reference evidence="2" key="1">
    <citation type="submission" date="2020-12" db="EMBL/GenBank/DDBJ databases">
        <authorList>
            <person name="Huq M.A."/>
        </authorList>
    </citation>
    <scope>NUCLEOTIDE SEQUENCE</scope>
    <source>
        <strain evidence="2">MAHUQ-46</strain>
    </source>
</reference>
<sequence>MGSTVLGIDLGGTKLLIGQVNESGEILRSKQFPSGFLNQEQALELILQSLEDYMTTVGFVEPYPEVMGLGIVGLVDPNSGQWIMIDPDRKHPIAIARVLEERFEMAVVIDNDVKAATQAELRFGLGQNSSDFIYLNLGTGIAAGFVAGGKLIRGYQNDSGEIGHLSVNYKSNTPCVCGRFGCAEALASGGGMDRRIRLLGQRYPESPLLKQAELGFVGAKQIFDLADEGDPLAVLIAHDAVDAASELIINLVRVTNPELVLLGGGLAGSEWMRRELPKRLHIRVIKAVHKGVQLSSLDPASVGLIGAAAVGFTKLENRS</sequence>
<protein>
    <submittedName>
        <fullName evidence="2">ROK family protein</fullName>
    </submittedName>
</protein>
<proteinExistence type="inferred from homology"/>